<evidence type="ECO:0000256" key="2">
    <source>
        <dbReference type="ARBA" id="ARBA00022692"/>
    </source>
</evidence>
<dbReference type="SMART" id="SM00248">
    <property type="entry name" value="ANK"/>
    <property type="match status" value="5"/>
</dbReference>
<name>A0ABR4C0T2_9HELO</name>
<dbReference type="InterPro" id="IPR045863">
    <property type="entry name" value="CorA_TM1_TM2"/>
</dbReference>
<dbReference type="Pfam" id="PF01544">
    <property type="entry name" value="CorA"/>
    <property type="match status" value="1"/>
</dbReference>
<feature type="transmembrane region" description="Helical" evidence="8">
    <location>
        <begin position="1295"/>
        <end position="1315"/>
    </location>
</feature>
<dbReference type="Pfam" id="PF13637">
    <property type="entry name" value="Ank_4"/>
    <property type="match status" value="1"/>
</dbReference>
<evidence type="ECO:0000256" key="7">
    <source>
        <dbReference type="SAM" id="MobiDB-lite"/>
    </source>
</evidence>
<feature type="compositionally biased region" description="Pro residues" evidence="7">
    <location>
        <begin position="580"/>
        <end position="598"/>
    </location>
</feature>
<feature type="compositionally biased region" description="Polar residues" evidence="7">
    <location>
        <begin position="748"/>
        <end position="765"/>
    </location>
</feature>
<feature type="transmembrane region" description="Helical" evidence="8">
    <location>
        <begin position="1375"/>
        <end position="1394"/>
    </location>
</feature>
<feature type="compositionally biased region" description="Basic and acidic residues" evidence="7">
    <location>
        <begin position="1014"/>
        <end position="1028"/>
    </location>
</feature>
<dbReference type="InterPro" id="IPR002523">
    <property type="entry name" value="MgTranspt_CorA/ZnTranspt_ZntB"/>
</dbReference>
<feature type="compositionally biased region" description="Polar residues" evidence="7">
    <location>
        <begin position="951"/>
        <end position="992"/>
    </location>
</feature>
<feature type="repeat" description="ANK" evidence="5">
    <location>
        <begin position="114"/>
        <end position="146"/>
    </location>
</feature>
<dbReference type="PANTHER" id="PTHR47685:SF1">
    <property type="entry name" value="MAGNESIUM TRANSPORT PROTEIN CORA"/>
    <property type="match status" value="1"/>
</dbReference>
<feature type="repeat" description="ANK" evidence="5">
    <location>
        <begin position="80"/>
        <end position="112"/>
    </location>
</feature>
<dbReference type="SUPFAM" id="SSF144083">
    <property type="entry name" value="Magnesium transport protein CorA, transmembrane region"/>
    <property type="match status" value="1"/>
</dbReference>
<feature type="transmembrane region" description="Helical" evidence="8">
    <location>
        <begin position="1335"/>
        <end position="1355"/>
    </location>
</feature>
<dbReference type="InterPro" id="IPR054464">
    <property type="entry name" value="ULD_fung"/>
</dbReference>
<dbReference type="InterPro" id="IPR036770">
    <property type="entry name" value="Ankyrin_rpt-contain_sf"/>
</dbReference>
<evidence type="ECO:0000256" key="1">
    <source>
        <dbReference type="ARBA" id="ARBA00004141"/>
    </source>
</evidence>
<evidence type="ECO:0000256" key="6">
    <source>
        <dbReference type="SAM" id="Coils"/>
    </source>
</evidence>
<feature type="domain" description="Ubiquitin-like" evidence="9">
    <location>
        <begin position="450"/>
        <end position="531"/>
    </location>
</feature>
<feature type="compositionally biased region" description="Basic and acidic residues" evidence="7">
    <location>
        <begin position="641"/>
        <end position="650"/>
    </location>
</feature>
<dbReference type="Gene3D" id="1.25.40.20">
    <property type="entry name" value="Ankyrin repeat-containing domain"/>
    <property type="match status" value="1"/>
</dbReference>
<evidence type="ECO:0000256" key="5">
    <source>
        <dbReference type="PROSITE-ProRule" id="PRU00023"/>
    </source>
</evidence>
<feature type="region of interest" description="Disordered" evidence="7">
    <location>
        <begin position="412"/>
        <end position="447"/>
    </location>
</feature>
<comment type="subcellular location">
    <subcellularLocation>
        <location evidence="1">Membrane</location>
        <topology evidence="1">Multi-pass membrane protein</topology>
    </subcellularLocation>
</comment>
<dbReference type="EMBL" id="JAZHXI010000015">
    <property type="protein sequence ID" value="KAL2063543.1"/>
    <property type="molecule type" value="Genomic_DNA"/>
</dbReference>
<feature type="compositionally biased region" description="Basic residues" evidence="7">
    <location>
        <begin position="782"/>
        <end position="795"/>
    </location>
</feature>
<dbReference type="Gene3D" id="1.20.58.340">
    <property type="entry name" value="Magnesium transport protein CorA, transmembrane region"/>
    <property type="match status" value="1"/>
</dbReference>
<evidence type="ECO:0000256" key="8">
    <source>
        <dbReference type="SAM" id="Phobius"/>
    </source>
</evidence>
<evidence type="ECO:0000259" key="9">
    <source>
        <dbReference type="Pfam" id="PF22893"/>
    </source>
</evidence>
<comment type="caution">
    <text evidence="10">The sequence shown here is derived from an EMBL/GenBank/DDBJ whole genome shotgun (WGS) entry which is preliminary data.</text>
</comment>
<feature type="region of interest" description="Disordered" evidence="7">
    <location>
        <begin position="535"/>
        <end position="811"/>
    </location>
</feature>
<sequence length="1453" mass="160081">MALVLAGSSSTTPNQTPLIDAVREGNEELISSLLSTGHADVRETNEDGQTALHIAVLGNRQSLIRLLVEKGANLEASTKDGSKPLYIAAREGSLSLVETLLAFNAQAESFNLNTQTTAFYQAIEEDHKDIAKVLLDHGANIDFRLPTGRTALLSAVIRRDLGLVEFLLRHGANKRLLNDDGILEELAKGDELDQKTLNMLQTAQLVQGPSINAPGTAPESRFTHVPSLPATENEENRLRACHVFEANIVDFFIGEREERVQVSASVFDILYGIGPEATMGKAKGSKIGATRPNFRWYHLPANNMVWVEALVSRLVAERKSGAAMLDDNLKSSLGLSNASGRQYRASTAHSSYMRPLCRAVKSGPDCSFGDSTTDHMMLFMPFLHYEIHHAYEEMSSIISEVKHLLGKSSGFPPTSAGKAKRARMSRFSRGNTQSHKSATLSDSEEDYRETKKPIRFRDCVGRKFSFPFDVVATWAGMENIIKEAFAHIDVLGPRVAQGQYDLIGPQGEIILPQVWESIIQPDWVVTMLMWPLTTPPEPSKRKGNNNKLRPFPPDQPLPGPPGASAHPPRLSRSRTGPLGIPVPPPPSRTRSYPNPPLPHRVGGGPIPPLPPRAGPGPSSGPPAAAPAVISMISKPKKSHKAKNERPKDRAGILTWMAGTKAKSEEGGVEAPSPSGAGPLPPPALAPTSPPSVTLPSPPEPQSDPEPTRTVRSSNEHAPLSNPDVSLPHPPNTGQSKTQASEDDHITLVNASTTAKPKGSSKTTKTVAFGQEIQGPSTSTTGKSRKKNRKGKQRAKTRAESPSYLEEKPTSKDYPDKDLIMGYLFPTNPGEIHPLQPRRTLDQYFYTHLESTSQRDADQVVYRYTAESKEPKIFMVDQLWLWILNEGKQTVDIFTSKLTRICLDIVISCFPQRWQSELPQDSRPKGKKYETKPEGAPFRPRRDKVPRDGNSVPESSALPMSSNSQTPISVPTNPTLSPSTGLPWQLDGNTYTSHKTEHAKESSDDDDRSAKSRSSFKENEKQEESRSTGDDEMDVLQRILTYLKGSARAPITSVYGLADLIANSCASVFDQYSVSGAFQFLEFFERSIGNIIDKESRCLQKFTDSLNDENVILDIRKETALLVEIKDISDELDILQIILDDQKTTMKSMEELTQKLINGATTVATNKVETQSLEHNRVLDSHIYRIQKMKKMTQNSYQGLQHLLDLKQKQANFSEALSARKQAESTFHQADLMRQQADRSLEQARLAAEQARLTAEQTRLTTEQVQELNTQTKLAREQADEMARQGEETTRQGKTILMFTVVTIIFLPLSFLAAFFAINLDAFPADKDGNLPIGFVLKYMLTISAALSIPFILVAFQQERLSLWLKKVPWNSVAKLLVWIGAIAVVVVPLVLVWTRPLAQAIKTAVTVAMVLIVAVCGAAWAMHRLVSAVRNRVRDGTSVSYTDSGTEASLVDD</sequence>
<dbReference type="PANTHER" id="PTHR47685">
    <property type="entry name" value="MAGNESIUM TRANSPORT PROTEIN CORA"/>
    <property type="match status" value="1"/>
</dbReference>
<evidence type="ECO:0000313" key="11">
    <source>
        <dbReference type="Proteomes" id="UP001595075"/>
    </source>
</evidence>
<dbReference type="PROSITE" id="PS50088">
    <property type="entry name" value="ANK_REPEAT"/>
    <property type="match status" value="4"/>
</dbReference>
<feature type="coiled-coil region" evidence="6">
    <location>
        <begin position="1233"/>
        <end position="1284"/>
    </location>
</feature>
<protein>
    <recommendedName>
        <fullName evidence="9">Ubiquitin-like domain-containing protein</fullName>
    </recommendedName>
</protein>
<reference evidence="10 11" key="1">
    <citation type="journal article" date="2024" name="Commun. Biol.">
        <title>Comparative genomic analysis of thermophilic fungi reveals convergent evolutionary adaptations and gene losses.</title>
        <authorList>
            <person name="Steindorff A.S."/>
            <person name="Aguilar-Pontes M.V."/>
            <person name="Robinson A.J."/>
            <person name="Andreopoulos B."/>
            <person name="LaButti K."/>
            <person name="Kuo A."/>
            <person name="Mondo S."/>
            <person name="Riley R."/>
            <person name="Otillar R."/>
            <person name="Haridas S."/>
            <person name="Lipzen A."/>
            <person name="Grimwood J."/>
            <person name="Schmutz J."/>
            <person name="Clum A."/>
            <person name="Reid I.D."/>
            <person name="Moisan M.C."/>
            <person name="Butler G."/>
            <person name="Nguyen T.T.M."/>
            <person name="Dewar K."/>
            <person name="Conant G."/>
            <person name="Drula E."/>
            <person name="Henrissat B."/>
            <person name="Hansel C."/>
            <person name="Singer S."/>
            <person name="Hutchinson M.I."/>
            <person name="de Vries R.P."/>
            <person name="Natvig D.O."/>
            <person name="Powell A.J."/>
            <person name="Tsang A."/>
            <person name="Grigoriev I.V."/>
        </authorList>
    </citation>
    <scope>NUCLEOTIDE SEQUENCE [LARGE SCALE GENOMIC DNA]</scope>
    <source>
        <strain evidence="10 11">CBS 494.80</strain>
    </source>
</reference>
<keyword evidence="2 8" id="KW-0812">Transmembrane</keyword>
<accession>A0ABR4C0T2</accession>
<keyword evidence="3 8" id="KW-1133">Transmembrane helix</keyword>
<organism evidence="10 11">
    <name type="scientific">Oculimacula yallundae</name>
    <dbReference type="NCBI Taxonomy" id="86028"/>
    <lineage>
        <taxon>Eukaryota</taxon>
        <taxon>Fungi</taxon>
        <taxon>Dikarya</taxon>
        <taxon>Ascomycota</taxon>
        <taxon>Pezizomycotina</taxon>
        <taxon>Leotiomycetes</taxon>
        <taxon>Helotiales</taxon>
        <taxon>Ploettnerulaceae</taxon>
        <taxon>Oculimacula</taxon>
    </lineage>
</organism>
<feature type="compositionally biased region" description="Pro residues" evidence="7">
    <location>
        <begin position="605"/>
        <end position="624"/>
    </location>
</feature>
<evidence type="ECO:0000256" key="4">
    <source>
        <dbReference type="ARBA" id="ARBA00023136"/>
    </source>
</evidence>
<feature type="transmembrane region" description="Helical" evidence="8">
    <location>
        <begin position="1400"/>
        <end position="1422"/>
    </location>
</feature>
<gene>
    <name evidence="10" type="ORF">VTL71DRAFT_5348</name>
</gene>
<dbReference type="InterPro" id="IPR050829">
    <property type="entry name" value="CorA_MIT"/>
</dbReference>
<dbReference type="Proteomes" id="UP001595075">
    <property type="component" value="Unassembled WGS sequence"/>
</dbReference>
<feature type="repeat" description="ANK" evidence="5">
    <location>
        <begin position="47"/>
        <end position="79"/>
    </location>
</feature>
<feature type="region of interest" description="Disordered" evidence="7">
    <location>
        <begin position="916"/>
        <end position="1029"/>
    </location>
</feature>
<dbReference type="SUPFAM" id="SSF48403">
    <property type="entry name" value="Ankyrin repeat"/>
    <property type="match status" value="1"/>
</dbReference>
<feature type="repeat" description="ANK" evidence="5">
    <location>
        <begin position="147"/>
        <end position="179"/>
    </location>
</feature>
<proteinExistence type="predicted"/>
<dbReference type="Pfam" id="PF12796">
    <property type="entry name" value="Ank_2"/>
    <property type="match status" value="1"/>
</dbReference>
<feature type="compositionally biased region" description="Basic and acidic residues" evidence="7">
    <location>
        <begin position="919"/>
        <end position="932"/>
    </location>
</feature>
<evidence type="ECO:0000313" key="10">
    <source>
        <dbReference type="EMBL" id="KAL2063543.1"/>
    </source>
</evidence>
<feature type="compositionally biased region" description="Pro residues" evidence="7">
    <location>
        <begin position="550"/>
        <end position="561"/>
    </location>
</feature>
<keyword evidence="11" id="KW-1185">Reference proteome</keyword>
<keyword evidence="5" id="KW-0040">ANK repeat</keyword>
<keyword evidence="6" id="KW-0175">Coiled coil</keyword>
<keyword evidence="4 8" id="KW-0472">Membrane</keyword>
<dbReference type="Pfam" id="PF22893">
    <property type="entry name" value="ULD_2"/>
    <property type="match status" value="1"/>
</dbReference>
<dbReference type="InterPro" id="IPR002110">
    <property type="entry name" value="Ankyrin_rpt"/>
</dbReference>
<dbReference type="PROSITE" id="PS50297">
    <property type="entry name" value="ANK_REP_REGION"/>
    <property type="match status" value="4"/>
</dbReference>
<feature type="compositionally biased region" description="Polar residues" evidence="7">
    <location>
        <begin position="428"/>
        <end position="441"/>
    </location>
</feature>
<feature type="compositionally biased region" description="Pro residues" evidence="7">
    <location>
        <begin position="678"/>
        <end position="689"/>
    </location>
</feature>
<evidence type="ECO:0000256" key="3">
    <source>
        <dbReference type="ARBA" id="ARBA00022989"/>
    </source>
</evidence>